<protein>
    <submittedName>
        <fullName evidence="10">Cation:proton antiporter</fullName>
    </submittedName>
</protein>
<keyword evidence="7 8" id="KW-0472">Membrane</keyword>
<proteinExistence type="predicted"/>
<keyword evidence="2" id="KW-0813">Transport</keyword>
<dbReference type="PANTHER" id="PTHR32507:SF8">
    <property type="entry name" value="CNH1P"/>
    <property type="match status" value="1"/>
</dbReference>
<evidence type="ECO:0000256" key="1">
    <source>
        <dbReference type="ARBA" id="ARBA00004651"/>
    </source>
</evidence>
<keyword evidence="5 8" id="KW-1133">Transmembrane helix</keyword>
<feature type="transmembrane region" description="Helical" evidence="8">
    <location>
        <begin position="191"/>
        <end position="213"/>
    </location>
</feature>
<dbReference type="Proteomes" id="UP001500635">
    <property type="component" value="Unassembled WGS sequence"/>
</dbReference>
<feature type="transmembrane region" description="Helical" evidence="8">
    <location>
        <begin position="160"/>
        <end position="179"/>
    </location>
</feature>
<comment type="subcellular location">
    <subcellularLocation>
        <location evidence="1">Cell membrane</location>
        <topology evidence="1">Multi-pass membrane protein</topology>
    </subcellularLocation>
</comment>
<reference evidence="11" key="1">
    <citation type="journal article" date="2019" name="Int. J. Syst. Evol. Microbiol.">
        <title>The Global Catalogue of Microorganisms (GCM) 10K type strain sequencing project: providing services to taxonomists for standard genome sequencing and annotation.</title>
        <authorList>
            <consortium name="The Broad Institute Genomics Platform"/>
            <consortium name="The Broad Institute Genome Sequencing Center for Infectious Disease"/>
            <person name="Wu L."/>
            <person name="Ma J."/>
        </authorList>
    </citation>
    <scope>NUCLEOTIDE SEQUENCE [LARGE SCALE GENOMIC DNA]</scope>
    <source>
        <strain evidence="11">JCM 17688</strain>
    </source>
</reference>
<evidence type="ECO:0000313" key="10">
    <source>
        <dbReference type="EMBL" id="GAA4401561.1"/>
    </source>
</evidence>
<dbReference type="Pfam" id="PF00999">
    <property type="entry name" value="Na_H_Exchanger"/>
    <property type="match status" value="1"/>
</dbReference>
<dbReference type="InterPro" id="IPR006153">
    <property type="entry name" value="Cation/H_exchanger_TM"/>
</dbReference>
<keyword evidence="4 8" id="KW-0812">Transmembrane</keyword>
<keyword evidence="11" id="KW-1185">Reference proteome</keyword>
<feature type="transmembrane region" description="Helical" evidence="8">
    <location>
        <begin position="117"/>
        <end position="139"/>
    </location>
</feature>
<feature type="transmembrane region" description="Helical" evidence="8">
    <location>
        <begin position="367"/>
        <end position="385"/>
    </location>
</feature>
<feature type="transmembrane region" description="Helical" evidence="8">
    <location>
        <begin position="91"/>
        <end position="111"/>
    </location>
</feature>
<evidence type="ECO:0000256" key="4">
    <source>
        <dbReference type="ARBA" id="ARBA00022692"/>
    </source>
</evidence>
<evidence type="ECO:0000256" key="8">
    <source>
        <dbReference type="SAM" id="Phobius"/>
    </source>
</evidence>
<comment type="caution">
    <text evidence="10">The sequence shown here is derived from an EMBL/GenBank/DDBJ whole genome shotgun (WGS) entry which is preliminary data.</text>
</comment>
<dbReference type="PANTHER" id="PTHR32507">
    <property type="entry name" value="NA(+)/H(+) ANTIPORTER 1"/>
    <property type="match status" value="1"/>
</dbReference>
<gene>
    <name evidence="10" type="ORF">GCM10023147_41250</name>
</gene>
<feature type="transmembrane region" description="Helical" evidence="8">
    <location>
        <begin position="234"/>
        <end position="258"/>
    </location>
</feature>
<feature type="transmembrane region" description="Helical" evidence="8">
    <location>
        <begin position="278"/>
        <end position="298"/>
    </location>
</feature>
<feature type="transmembrane region" description="Helical" evidence="8">
    <location>
        <begin position="52"/>
        <end position="71"/>
    </location>
</feature>
<evidence type="ECO:0000256" key="7">
    <source>
        <dbReference type="ARBA" id="ARBA00023136"/>
    </source>
</evidence>
<evidence type="ECO:0000259" key="9">
    <source>
        <dbReference type="Pfam" id="PF00999"/>
    </source>
</evidence>
<organism evidence="10 11">
    <name type="scientific">Tsukamurella soli</name>
    <dbReference type="NCBI Taxonomy" id="644556"/>
    <lineage>
        <taxon>Bacteria</taxon>
        <taxon>Bacillati</taxon>
        <taxon>Actinomycetota</taxon>
        <taxon>Actinomycetes</taxon>
        <taxon>Mycobacteriales</taxon>
        <taxon>Tsukamurellaceae</taxon>
        <taxon>Tsukamurella</taxon>
    </lineage>
</organism>
<evidence type="ECO:0000313" key="11">
    <source>
        <dbReference type="Proteomes" id="UP001500635"/>
    </source>
</evidence>
<accession>A0ABP8K7E7</accession>
<keyword evidence="6" id="KW-0406">Ion transport</keyword>
<evidence type="ECO:0000256" key="2">
    <source>
        <dbReference type="ARBA" id="ARBA00022448"/>
    </source>
</evidence>
<evidence type="ECO:0000256" key="5">
    <source>
        <dbReference type="ARBA" id="ARBA00022989"/>
    </source>
</evidence>
<dbReference type="EMBL" id="BAABFR010000089">
    <property type="protein sequence ID" value="GAA4401561.1"/>
    <property type="molecule type" value="Genomic_DNA"/>
</dbReference>
<keyword evidence="3" id="KW-0050">Antiport</keyword>
<feature type="domain" description="Cation/H+ exchanger transmembrane" evidence="9">
    <location>
        <begin position="11"/>
        <end position="387"/>
    </location>
</feature>
<feature type="transmembrane region" description="Helical" evidence="8">
    <location>
        <begin position="335"/>
        <end position="355"/>
    </location>
</feature>
<evidence type="ECO:0000256" key="3">
    <source>
        <dbReference type="ARBA" id="ARBA00022449"/>
    </source>
</evidence>
<sequence length="403" mass="41426">MIAAILCAGVALVGWALLAEPLARRGVAAPMVLVLAGALLGLCARSTVADTLNTAVALRCAEIILAVLLFVEATDVRGGLLGAHPRTALRALLVALPIGLAGAIGAGLILLPHTDVALLLVIACVVAPVDFAPAPSLLLGRGVPTRVRDILKVEAGYADGILSPLIVFALAWVGVGAQADSPLDALANAAPAALEALLVGAVIGTSLAAAMNATERHHLSNARSRRLILVAAPLLAWAAAVGIGGNGFVAAFVCGVAFRYFRRSAAAEDELEFVDDVGAVLTTVMWFVFGVVAVYSLWSGVPLRWIVYAVATLTVVRLAAFAIAMVGSGLRPREIALLGWLGPRGTSTIVFGLIAYNELPDADAARVAEVMTVTVLASIVLHGIGTPLTAGRRERAVNPPNRS</sequence>
<feature type="transmembrane region" description="Helical" evidence="8">
    <location>
        <begin position="305"/>
        <end position="329"/>
    </location>
</feature>
<evidence type="ECO:0000256" key="6">
    <source>
        <dbReference type="ARBA" id="ARBA00023065"/>
    </source>
</evidence>
<dbReference type="RefSeq" id="WP_344999605.1">
    <property type="nucleotide sequence ID" value="NZ_BAABFR010000089.1"/>
</dbReference>
<name>A0ABP8K7E7_9ACTN</name>